<dbReference type="GO" id="GO:0043130">
    <property type="term" value="F:ubiquitin binding"/>
    <property type="evidence" value="ECO:0007669"/>
    <property type="project" value="TreeGrafter"/>
</dbReference>
<organism evidence="4 5">
    <name type="scientific">Maudiozyma saulgeensis</name>
    <dbReference type="NCBI Taxonomy" id="1789683"/>
    <lineage>
        <taxon>Eukaryota</taxon>
        <taxon>Fungi</taxon>
        <taxon>Dikarya</taxon>
        <taxon>Ascomycota</taxon>
        <taxon>Saccharomycotina</taxon>
        <taxon>Saccharomycetes</taxon>
        <taxon>Saccharomycetales</taxon>
        <taxon>Saccharomycetaceae</taxon>
        <taxon>Maudiozyma</taxon>
    </lineage>
</organism>
<gene>
    <name evidence="4" type="ORF">KASA_0Q13475G</name>
</gene>
<evidence type="ECO:0000256" key="1">
    <source>
        <dbReference type="SAM" id="MobiDB-lite"/>
    </source>
</evidence>
<reference evidence="4 5" key="1">
    <citation type="submission" date="2017-04" db="EMBL/GenBank/DDBJ databases">
        <authorList>
            <person name="Afonso C.L."/>
            <person name="Miller P.J."/>
            <person name="Scott M.A."/>
            <person name="Spackman E."/>
            <person name="Goraichik I."/>
            <person name="Dimitrov K.M."/>
            <person name="Suarez D.L."/>
            <person name="Swayne D.E."/>
        </authorList>
    </citation>
    <scope>NUCLEOTIDE SEQUENCE [LARGE SCALE GENOMIC DNA]</scope>
</reference>
<accession>A0A1X7QZX4</accession>
<evidence type="ECO:0000256" key="2">
    <source>
        <dbReference type="SAM" id="Phobius"/>
    </source>
</evidence>
<dbReference type="InterPro" id="IPR029071">
    <property type="entry name" value="Ubiquitin-like_domsf"/>
</dbReference>
<dbReference type="GO" id="GO:0005783">
    <property type="term" value="C:endoplasmic reticulum"/>
    <property type="evidence" value="ECO:0007669"/>
    <property type="project" value="TreeGrafter"/>
</dbReference>
<dbReference type="SMART" id="SM00166">
    <property type="entry name" value="UBX"/>
    <property type="match status" value="1"/>
</dbReference>
<name>A0A1X7QZX4_9SACH</name>
<dbReference type="PANTHER" id="PTHR23322:SF103">
    <property type="entry name" value="UBX DOMAIN-CONTAINING PROTEIN 3"/>
    <property type="match status" value="1"/>
</dbReference>
<dbReference type="SMART" id="SM00594">
    <property type="entry name" value="UAS"/>
    <property type="match status" value="1"/>
</dbReference>
<evidence type="ECO:0000259" key="3">
    <source>
        <dbReference type="PROSITE" id="PS50033"/>
    </source>
</evidence>
<proteinExistence type="predicted"/>
<dbReference type="Gene3D" id="3.10.20.90">
    <property type="entry name" value="Phosphatidylinositol 3-kinase Catalytic Subunit, Chain A, domain 1"/>
    <property type="match status" value="1"/>
</dbReference>
<dbReference type="STRING" id="1789683.A0A1X7QZX4"/>
<dbReference type="EMBL" id="FXLY01000002">
    <property type="protein sequence ID" value="SMN18804.1"/>
    <property type="molecule type" value="Genomic_DNA"/>
</dbReference>
<dbReference type="InterPro" id="IPR001012">
    <property type="entry name" value="UBX_dom"/>
</dbReference>
<keyword evidence="2" id="KW-0812">Transmembrane</keyword>
<dbReference type="CDD" id="cd01767">
    <property type="entry name" value="UBX"/>
    <property type="match status" value="1"/>
</dbReference>
<sequence length="444" mass="51568">MSVLGYRDPQNNVPGGFPDLAANQVNSQNTNSHDIVQSDHHDVNQYTMSFNKILYIFLQIPLTLLSLFLTFTVFIITVTNKFLKVTSFYGTVHKQTDHKSNIVELLNTLSMESNGSATAEDLLRYNFGSVYNSTNSVISGDSLQTSYSELLDACTKQYKFGFIYLHDKLKDNSMSYVNDILCTDQFVNMVKKHHGLMWFGDITKSEGLQAANNWKVRHFPFVGVIMVKRSNKIELIARAEGSLANYNPNKFERILKKNQETLIQLIQQRQNIEMQRLIREQQDSRFRESLRRDQERNRELEESRQREHEEAEAHERHLEEERRQEKLLQKWLICRLHRLHPEPTTGDNISKVAIKLANGERMVRKFDGNLPIEEIYAFVELSQRGMTPTQNNDISDTVPPYNYTHHYKFKLISPVPRVELQPEDVIKENTAIFPSGNILVEDLD</sequence>
<evidence type="ECO:0000313" key="5">
    <source>
        <dbReference type="Proteomes" id="UP000196158"/>
    </source>
</evidence>
<feature type="region of interest" description="Disordered" evidence="1">
    <location>
        <begin position="286"/>
        <end position="320"/>
    </location>
</feature>
<dbReference type="InterPro" id="IPR050730">
    <property type="entry name" value="UBX_domain-protein"/>
</dbReference>
<dbReference type="AlphaFoldDB" id="A0A1X7QZX4"/>
<evidence type="ECO:0000313" key="4">
    <source>
        <dbReference type="EMBL" id="SMN18804.1"/>
    </source>
</evidence>
<dbReference type="PROSITE" id="PS50033">
    <property type="entry name" value="UBX"/>
    <property type="match status" value="1"/>
</dbReference>
<feature type="domain" description="UBX" evidence="3">
    <location>
        <begin position="345"/>
        <end position="424"/>
    </location>
</feature>
<keyword evidence="5" id="KW-1185">Reference proteome</keyword>
<dbReference type="Gene3D" id="3.40.30.10">
    <property type="entry name" value="Glutaredoxin"/>
    <property type="match status" value="1"/>
</dbReference>
<keyword evidence="2" id="KW-1133">Transmembrane helix</keyword>
<dbReference type="PANTHER" id="PTHR23322">
    <property type="entry name" value="FAS-ASSOCIATED PROTEIN"/>
    <property type="match status" value="1"/>
</dbReference>
<dbReference type="SUPFAM" id="SSF54236">
    <property type="entry name" value="Ubiquitin-like"/>
    <property type="match status" value="1"/>
</dbReference>
<dbReference type="SUPFAM" id="SSF52833">
    <property type="entry name" value="Thioredoxin-like"/>
    <property type="match status" value="1"/>
</dbReference>
<protein>
    <submittedName>
        <fullName evidence="4">Similar to Saccharomyces cerevisiae YDL091C UBX3 UBX (Ubiquitin regulatory X) domain-containing protein that interacts with Cdc48p</fullName>
    </submittedName>
</protein>
<dbReference type="Proteomes" id="UP000196158">
    <property type="component" value="Unassembled WGS sequence"/>
</dbReference>
<dbReference type="GO" id="GO:0036503">
    <property type="term" value="P:ERAD pathway"/>
    <property type="evidence" value="ECO:0007669"/>
    <property type="project" value="TreeGrafter"/>
</dbReference>
<dbReference type="InterPro" id="IPR036249">
    <property type="entry name" value="Thioredoxin-like_sf"/>
</dbReference>
<dbReference type="OrthoDB" id="1026733at2759"/>
<dbReference type="InterPro" id="IPR006577">
    <property type="entry name" value="UAS"/>
</dbReference>
<dbReference type="Pfam" id="PF00789">
    <property type="entry name" value="UBX"/>
    <property type="match status" value="1"/>
</dbReference>
<feature type="transmembrane region" description="Helical" evidence="2">
    <location>
        <begin position="53"/>
        <end position="78"/>
    </location>
</feature>
<keyword evidence="2" id="KW-0472">Membrane</keyword>